<evidence type="ECO:0000313" key="3">
    <source>
        <dbReference type="EMBL" id="SUV16307.1"/>
    </source>
</evidence>
<evidence type="ECO:0000313" key="2">
    <source>
        <dbReference type="EMBL" id="AVK97769.1"/>
    </source>
</evidence>
<feature type="transmembrane region" description="Helical" evidence="1">
    <location>
        <begin position="16"/>
        <end position="33"/>
    </location>
</feature>
<sequence>MIGTDKVYNNQLGKRWVLTIGVFLIVQLIFIAIDGTLLEPNINDSGNLFARIARWILDLKLFTKWIAPYSFPFFNLVTTVHVIAILIQAIHDIIQRGFENRKKRD</sequence>
<evidence type="ECO:0000313" key="4">
    <source>
        <dbReference type="Proteomes" id="UP000238825"/>
    </source>
</evidence>
<protein>
    <submittedName>
        <fullName evidence="3">Group-specific protein</fullName>
    </submittedName>
</protein>
<dbReference type="AlphaFoldDB" id="A0A2S0K386"/>
<dbReference type="RefSeq" id="WP_024361466.1">
    <property type="nucleotide sequence ID" value="NZ_BJNS01000018.1"/>
</dbReference>
<feature type="transmembrane region" description="Helical" evidence="1">
    <location>
        <begin position="73"/>
        <end position="94"/>
    </location>
</feature>
<dbReference type="InterPro" id="IPR025627">
    <property type="entry name" value="YfzA"/>
</dbReference>
<gene>
    <name evidence="2" type="ORF">LS41612_16535</name>
    <name evidence="3" type="ORF">NCTC10338_01385</name>
</gene>
<organism evidence="2 4">
    <name type="scientific">Lysinibacillus sphaericus</name>
    <name type="common">Bacillus sphaericus</name>
    <dbReference type="NCBI Taxonomy" id="1421"/>
    <lineage>
        <taxon>Bacteria</taxon>
        <taxon>Bacillati</taxon>
        <taxon>Bacillota</taxon>
        <taxon>Bacilli</taxon>
        <taxon>Bacillales</taxon>
        <taxon>Bacillaceae</taxon>
        <taxon>Lysinibacillus</taxon>
    </lineage>
</organism>
<proteinExistence type="predicted"/>
<name>A0A2S0K386_LYSSH</name>
<dbReference type="EMBL" id="CP019980">
    <property type="protein sequence ID" value="AVK97769.1"/>
    <property type="molecule type" value="Genomic_DNA"/>
</dbReference>
<accession>A0A2S0K386</accession>
<evidence type="ECO:0000256" key="1">
    <source>
        <dbReference type="SAM" id="Phobius"/>
    </source>
</evidence>
<keyword evidence="1" id="KW-0472">Membrane</keyword>
<reference evidence="3 5" key="2">
    <citation type="submission" date="2018-06" db="EMBL/GenBank/DDBJ databases">
        <authorList>
            <consortium name="Pathogen Informatics"/>
            <person name="Doyle S."/>
        </authorList>
    </citation>
    <scope>NUCLEOTIDE SEQUENCE [LARGE SCALE GENOMIC DNA]</scope>
    <source>
        <strain evidence="3 5">NCTC10338</strain>
    </source>
</reference>
<evidence type="ECO:0000313" key="5">
    <source>
        <dbReference type="Proteomes" id="UP000255295"/>
    </source>
</evidence>
<dbReference type="EMBL" id="UFSZ01000001">
    <property type="protein sequence ID" value="SUV16307.1"/>
    <property type="molecule type" value="Genomic_DNA"/>
</dbReference>
<keyword evidence="1" id="KW-0812">Transmembrane</keyword>
<dbReference type="Proteomes" id="UP000238825">
    <property type="component" value="Chromosome"/>
</dbReference>
<dbReference type="GeneID" id="48277805"/>
<dbReference type="Pfam" id="PF14118">
    <property type="entry name" value="YfzA"/>
    <property type="match status" value="1"/>
</dbReference>
<reference evidence="2 4" key="1">
    <citation type="submission" date="2017-03" db="EMBL/GenBank/DDBJ databases">
        <title>The whole genome sequencing and assembly of Lysinibacillus sphaericus DSM 28T strain.</title>
        <authorList>
            <person name="Lee Y.-J."/>
            <person name="Yi H."/>
            <person name="Bahn Y.-S."/>
            <person name="Kim J.F."/>
            <person name="Lee D.-W."/>
        </authorList>
    </citation>
    <scope>NUCLEOTIDE SEQUENCE [LARGE SCALE GENOMIC DNA]</scope>
    <source>
        <strain evidence="2 4">DSM 28</strain>
    </source>
</reference>
<keyword evidence="1" id="KW-1133">Transmembrane helix</keyword>
<dbReference type="Proteomes" id="UP000255295">
    <property type="component" value="Unassembled WGS sequence"/>
</dbReference>